<name>A0A9R0I2D5_SPIOL</name>
<dbReference type="KEGG" id="soe:110781331"/>
<dbReference type="PANTHER" id="PTHR24128">
    <property type="entry name" value="HOMEOBOX PROTEIN WARIAI"/>
    <property type="match status" value="1"/>
</dbReference>
<feature type="repeat" description="ANK" evidence="1">
    <location>
        <begin position="105"/>
        <end position="127"/>
    </location>
</feature>
<evidence type="ECO:0000313" key="2">
    <source>
        <dbReference type="Proteomes" id="UP000813463"/>
    </source>
</evidence>
<dbReference type="SUPFAM" id="SSF48403">
    <property type="entry name" value="Ankyrin repeat"/>
    <property type="match status" value="1"/>
</dbReference>
<accession>A0A9R0I2D5</accession>
<dbReference type="PANTHER" id="PTHR24128:SF61">
    <property type="entry name" value="ANKYRIN REPEAT-CONTAINING PROTEIN BDA1-LIKE"/>
    <property type="match status" value="1"/>
</dbReference>
<feature type="repeat" description="ANK" evidence="1">
    <location>
        <begin position="70"/>
        <end position="93"/>
    </location>
</feature>
<dbReference type="RefSeq" id="XP_021841232.1">
    <property type="nucleotide sequence ID" value="XM_021985540.2"/>
</dbReference>
<dbReference type="AlphaFoldDB" id="A0A9R0I2D5"/>
<evidence type="ECO:0000313" key="3">
    <source>
        <dbReference type="RefSeq" id="XP_021841232.1"/>
    </source>
</evidence>
<gene>
    <name evidence="3" type="primary">LOC110781331</name>
</gene>
<sequence>MDRRLVDVCQAGNIEALYALLDDEPNILNFIDDIPFTRTPLHLAVLAQKPVFAKEIAVLRPSFITKIDRFGYNPVHLAAENGELEMVRSLLEKLGPGKEISKGKENRTPLHFAVISGKIDVVKFLVKCYPDCIMDTTTRHETVLHLAVKNKQLGVFLVLLKHLKLVVSDVVFNDLLNCKDEEGNTVFDLATIMKQQQMVEALLSSCTNSAGILGVLALPSAYNRAN</sequence>
<proteinExistence type="predicted"/>
<dbReference type="Proteomes" id="UP000813463">
    <property type="component" value="Chromosome 6"/>
</dbReference>
<dbReference type="PROSITE" id="PS50088">
    <property type="entry name" value="ANK_REPEAT"/>
    <property type="match status" value="2"/>
</dbReference>
<dbReference type="InterPro" id="IPR036770">
    <property type="entry name" value="Ankyrin_rpt-contain_sf"/>
</dbReference>
<reference evidence="2" key="1">
    <citation type="journal article" date="2021" name="Nat. Commun.">
        <title>Genomic analyses provide insights into spinach domestication and the genetic basis of agronomic traits.</title>
        <authorList>
            <person name="Cai X."/>
            <person name="Sun X."/>
            <person name="Xu C."/>
            <person name="Sun H."/>
            <person name="Wang X."/>
            <person name="Ge C."/>
            <person name="Zhang Z."/>
            <person name="Wang Q."/>
            <person name="Fei Z."/>
            <person name="Jiao C."/>
            <person name="Wang Q."/>
        </authorList>
    </citation>
    <scope>NUCLEOTIDE SEQUENCE [LARGE SCALE GENOMIC DNA]</scope>
    <source>
        <strain evidence="2">cv. Varoflay</strain>
    </source>
</reference>
<keyword evidence="2" id="KW-1185">Reference proteome</keyword>
<dbReference type="PROSITE" id="PS50297">
    <property type="entry name" value="ANK_REP_REGION"/>
    <property type="match status" value="2"/>
</dbReference>
<dbReference type="GeneID" id="110781331"/>
<dbReference type="InterPro" id="IPR002110">
    <property type="entry name" value="Ankyrin_rpt"/>
</dbReference>
<organism evidence="2 3">
    <name type="scientific">Spinacia oleracea</name>
    <name type="common">Spinach</name>
    <dbReference type="NCBI Taxonomy" id="3562"/>
    <lineage>
        <taxon>Eukaryota</taxon>
        <taxon>Viridiplantae</taxon>
        <taxon>Streptophyta</taxon>
        <taxon>Embryophyta</taxon>
        <taxon>Tracheophyta</taxon>
        <taxon>Spermatophyta</taxon>
        <taxon>Magnoliopsida</taxon>
        <taxon>eudicotyledons</taxon>
        <taxon>Gunneridae</taxon>
        <taxon>Pentapetalae</taxon>
        <taxon>Caryophyllales</taxon>
        <taxon>Chenopodiaceae</taxon>
        <taxon>Chenopodioideae</taxon>
        <taxon>Anserineae</taxon>
        <taxon>Spinacia</taxon>
    </lineage>
</organism>
<evidence type="ECO:0000256" key="1">
    <source>
        <dbReference type="PROSITE-ProRule" id="PRU00023"/>
    </source>
</evidence>
<dbReference type="Gene3D" id="1.25.40.20">
    <property type="entry name" value="Ankyrin repeat-containing domain"/>
    <property type="match status" value="1"/>
</dbReference>
<dbReference type="Pfam" id="PF12796">
    <property type="entry name" value="Ank_2"/>
    <property type="match status" value="1"/>
</dbReference>
<dbReference type="SMART" id="SM00248">
    <property type="entry name" value="ANK"/>
    <property type="match status" value="5"/>
</dbReference>
<dbReference type="OrthoDB" id="674805at2759"/>
<reference evidence="3" key="2">
    <citation type="submission" date="2025-08" db="UniProtKB">
        <authorList>
            <consortium name="RefSeq"/>
        </authorList>
    </citation>
    <scope>IDENTIFICATION</scope>
    <source>
        <tissue evidence="3">Leaf</tissue>
    </source>
</reference>
<protein>
    <submittedName>
        <fullName evidence="3">Ankyrin repeat-containing protein BDA1-like</fullName>
    </submittedName>
</protein>
<keyword evidence="1" id="KW-0040">ANK repeat</keyword>